<feature type="domain" description="C2H2-type" evidence="11">
    <location>
        <begin position="554"/>
        <end position="577"/>
    </location>
</feature>
<proteinExistence type="predicted"/>
<feature type="domain" description="C2H2-type" evidence="11">
    <location>
        <begin position="633"/>
        <end position="661"/>
    </location>
</feature>
<evidence type="ECO:0000313" key="12">
    <source>
        <dbReference type="EMBL" id="KAG7303636.1"/>
    </source>
</evidence>
<evidence type="ECO:0000256" key="1">
    <source>
        <dbReference type="ARBA" id="ARBA00004123"/>
    </source>
</evidence>
<evidence type="ECO:0000256" key="10">
    <source>
        <dbReference type="SAM" id="MobiDB-lite"/>
    </source>
</evidence>
<evidence type="ECO:0000256" key="3">
    <source>
        <dbReference type="ARBA" id="ARBA00022737"/>
    </source>
</evidence>
<keyword evidence="6" id="KW-0805">Transcription regulation</keyword>
<organism evidence="12 13">
    <name type="scientific">Plutella xylostella</name>
    <name type="common">Diamondback moth</name>
    <name type="synonym">Plutella maculipennis</name>
    <dbReference type="NCBI Taxonomy" id="51655"/>
    <lineage>
        <taxon>Eukaryota</taxon>
        <taxon>Metazoa</taxon>
        <taxon>Ecdysozoa</taxon>
        <taxon>Arthropoda</taxon>
        <taxon>Hexapoda</taxon>
        <taxon>Insecta</taxon>
        <taxon>Pterygota</taxon>
        <taxon>Neoptera</taxon>
        <taxon>Endopterygota</taxon>
        <taxon>Lepidoptera</taxon>
        <taxon>Glossata</taxon>
        <taxon>Ditrysia</taxon>
        <taxon>Yponomeutoidea</taxon>
        <taxon>Plutellidae</taxon>
        <taxon>Plutella</taxon>
    </lineage>
</organism>
<dbReference type="Pfam" id="PF13912">
    <property type="entry name" value="zf-C2H2_6"/>
    <property type="match status" value="2"/>
</dbReference>
<evidence type="ECO:0000256" key="4">
    <source>
        <dbReference type="ARBA" id="ARBA00022771"/>
    </source>
</evidence>
<comment type="subcellular location">
    <subcellularLocation>
        <location evidence="1">Nucleus</location>
    </subcellularLocation>
</comment>
<evidence type="ECO:0000256" key="2">
    <source>
        <dbReference type="ARBA" id="ARBA00022723"/>
    </source>
</evidence>
<keyword evidence="2" id="KW-0479">Metal-binding</keyword>
<evidence type="ECO:0000313" key="13">
    <source>
        <dbReference type="Proteomes" id="UP000823941"/>
    </source>
</evidence>
<feature type="domain" description="C2H2-type" evidence="11">
    <location>
        <begin position="289"/>
        <end position="317"/>
    </location>
</feature>
<dbReference type="Gene3D" id="3.30.160.60">
    <property type="entry name" value="Classic Zinc Finger"/>
    <property type="match status" value="6"/>
</dbReference>
<keyword evidence="5" id="KW-0862">Zinc</keyword>
<dbReference type="Proteomes" id="UP000823941">
    <property type="component" value="Chromosome 16"/>
</dbReference>
<keyword evidence="7" id="KW-0804">Transcription</keyword>
<protein>
    <recommendedName>
        <fullName evidence="11">C2H2-type domain-containing protein</fullName>
    </recommendedName>
</protein>
<dbReference type="PROSITE" id="PS00028">
    <property type="entry name" value="ZINC_FINGER_C2H2_1"/>
    <property type="match status" value="10"/>
</dbReference>
<evidence type="ECO:0000256" key="7">
    <source>
        <dbReference type="ARBA" id="ARBA00023163"/>
    </source>
</evidence>
<feature type="domain" description="C2H2-type" evidence="11">
    <location>
        <begin position="489"/>
        <end position="512"/>
    </location>
</feature>
<reference evidence="12 13" key="1">
    <citation type="submission" date="2021-06" db="EMBL/GenBank/DDBJ databases">
        <title>A haploid diamondback moth (Plutella xylostella L.) genome assembly resolves 31 chromosomes and identifies a diamide resistance mutation.</title>
        <authorList>
            <person name="Ward C.M."/>
            <person name="Perry K.D."/>
            <person name="Baker G."/>
            <person name="Powis K."/>
            <person name="Heckel D.G."/>
            <person name="Baxter S.W."/>
        </authorList>
    </citation>
    <scope>NUCLEOTIDE SEQUENCE [LARGE SCALE GENOMIC DNA]</scope>
    <source>
        <strain evidence="12 13">LV</strain>
        <tissue evidence="12">Single pupa</tissue>
    </source>
</reference>
<name>A0ABQ7QEH9_PLUXY</name>
<evidence type="ECO:0000256" key="5">
    <source>
        <dbReference type="ARBA" id="ARBA00022833"/>
    </source>
</evidence>
<evidence type="ECO:0000256" key="9">
    <source>
        <dbReference type="PROSITE-ProRule" id="PRU00042"/>
    </source>
</evidence>
<dbReference type="InterPro" id="IPR050636">
    <property type="entry name" value="C2H2-ZF_domain-containing"/>
</dbReference>
<evidence type="ECO:0000256" key="6">
    <source>
        <dbReference type="ARBA" id="ARBA00023015"/>
    </source>
</evidence>
<feature type="domain" description="C2H2-type" evidence="11">
    <location>
        <begin position="593"/>
        <end position="620"/>
    </location>
</feature>
<dbReference type="SMART" id="SM00355">
    <property type="entry name" value="ZnF_C2H2"/>
    <property type="match status" value="12"/>
</dbReference>
<evidence type="ECO:0000259" key="11">
    <source>
        <dbReference type="PROSITE" id="PS50157"/>
    </source>
</evidence>
<dbReference type="PANTHER" id="PTHR47772">
    <property type="entry name" value="ZINC FINGER PROTEIN 200"/>
    <property type="match status" value="1"/>
</dbReference>
<comment type="caution">
    <text evidence="12">The sequence shown here is derived from an EMBL/GenBank/DDBJ whole genome shotgun (WGS) entry which is preliminary data.</text>
</comment>
<keyword evidence="13" id="KW-1185">Reference proteome</keyword>
<dbReference type="Pfam" id="PF00096">
    <property type="entry name" value="zf-C2H2"/>
    <property type="match status" value="3"/>
</dbReference>
<dbReference type="PANTHER" id="PTHR47772:SF1">
    <property type="entry name" value="ZINC FINGER PROTEIN 200"/>
    <property type="match status" value="1"/>
</dbReference>
<keyword evidence="8" id="KW-0539">Nucleus</keyword>
<dbReference type="SUPFAM" id="SSF57667">
    <property type="entry name" value="beta-beta-alpha zinc fingers"/>
    <property type="match status" value="3"/>
</dbReference>
<dbReference type="PROSITE" id="PS50157">
    <property type="entry name" value="ZINC_FINGER_C2H2_2"/>
    <property type="match status" value="9"/>
</dbReference>
<feature type="domain" description="C2H2-type" evidence="11">
    <location>
        <begin position="526"/>
        <end position="553"/>
    </location>
</feature>
<dbReference type="InterPro" id="IPR036236">
    <property type="entry name" value="Znf_C2H2_sf"/>
</dbReference>
<dbReference type="Pfam" id="PF12874">
    <property type="entry name" value="zf-met"/>
    <property type="match status" value="1"/>
</dbReference>
<feature type="region of interest" description="Disordered" evidence="10">
    <location>
        <begin position="151"/>
        <end position="171"/>
    </location>
</feature>
<sequence length="685" mass="78586">MIQACVFCLSQDRDLLIIDESLYLTLYPSFKEENIEFINYLQAENLLKLCWECHGRISNFKTFLQAADRSLNNLKMFMAFPLGDLPKSESKLQITAVDSIDIAPSVPPLLPPKAEQNVYNADNTIVESRGQELNENGVSVSIVKLEITPDIDNFNRDDNDDSDMETSPEQLETQGSVLHAFSNNNFNLSAIKSERSKLNIATTSKNHNDDDSGEDDKPLAVWVSPLPTVITKPAGKKVLYPRRAASTNKLIGTPGSSKFSKMWVSNEQATSWHREELRRAREASLSFVHECDACERLFAEEEELNRHVDDAHSEKAGQYTCDICLYRFPDQTKLEQHMEAHYVNYKCKTCSFECRQLTEMQQHVKDSHIIVPKTVCTRCKIKFASKAELKRHFKTCATYKCTYCDAKFPVRDTYLRHVQMHKSDPDGIYCEVCDVFCSPSWYRKHLRTTLKHVSKDSFKHECEMCHDKFPTASRLGQHMVGTHKRPGPNACDLCHKSFFKKSALMTHRATIHKIGPVVIEKKKKDKVCETCGKGFSSTAVLANHIRTHTGERPWHCPDCPATFKANGTLQAHLMSIHDKTVNRLGQEKKADKICCDVCGRQFISPSALRLHYDFHHLKKKTKHHCEICDKGPYKCRSCDVTYSARNNMYEHYKLKHLHLKKDDRVTIKNLFKLDKEVEVIRLENK</sequence>
<feature type="domain" description="C2H2-type" evidence="11">
    <location>
        <begin position="460"/>
        <end position="488"/>
    </location>
</feature>
<accession>A0ABQ7QEH9</accession>
<gene>
    <name evidence="12" type="ORF">JYU34_012166</name>
</gene>
<keyword evidence="3" id="KW-0677">Repeat</keyword>
<keyword evidence="4 9" id="KW-0863">Zinc-finger</keyword>
<evidence type="ECO:0000256" key="8">
    <source>
        <dbReference type="ARBA" id="ARBA00023242"/>
    </source>
</evidence>
<feature type="domain" description="C2H2-type" evidence="11">
    <location>
        <begin position="399"/>
        <end position="426"/>
    </location>
</feature>
<feature type="domain" description="C2H2-type" evidence="11">
    <location>
        <begin position="319"/>
        <end position="341"/>
    </location>
</feature>
<dbReference type="InterPro" id="IPR013087">
    <property type="entry name" value="Znf_C2H2_type"/>
</dbReference>
<dbReference type="EMBL" id="JAHIBW010000016">
    <property type="protein sequence ID" value="KAG7303636.1"/>
    <property type="molecule type" value="Genomic_DNA"/>
</dbReference>